<reference evidence="2 3" key="1">
    <citation type="submission" date="2021-12" db="EMBL/GenBank/DDBJ databases">
        <title>Genome sequencing of bacteria with rrn-lacking chromosome and rrn-plasmid.</title>
        <authorList>
            <person name="Anda M."/>
            <person name="Iwasaki W."/>
        </authorList>
    </citation>
    <scope>NUCLEOTIDE SEQUENCE [LARGE SCALE GENOMIC DNA]</scope>
    <source>
        <strain evidence="2 3">NBRC 101262</strain>
    </source>
</reference>
<dbReference type="RefSeq" id="WP_338397901.1">
    <property type="nucleotide sequence ID" value="NZ_AP025292.1"/>
</dbReference>
<dbReference type="Proteomes" id="UP001354989">
    <property type="component" value="Chromosome"/>
</dbReference>
<evidence type="ECO:0000313" key="2">
    <source>
        <dbReference type="EMBL" id="BDC98837.1"/>
    </source>
</evidence>
<evidence type="ECO:0000313" key="3">
    <source>
        <dbReference type="Proteomes" id="UP001354989"/>
    </source>
</evidence>
<dbReference type="Pfam" id="PF07791">
    <property type="entry name" value="Imm11"/>
    <property type="match status" value="1"/>
</dbReference>
<dbReference type="InterPro" id="IPR012433">
    <property type="entry name" value="Imm11"/>
</dbReference>
<feature type="domain" description="Immunity MXAN-0049 protein" evidence="1">
    <location>
        <begin position="123"/>
        <end position="200"/>
    </location>
</feature>
<name>A0ABM7VD15_9BACT</name>
<keyword evidence="3" id="KW-1185">Reference proteome</keyword>
<organism evidence="2 3">
    <name type="scientific">Persicobacter psychrovividus</name>
    <dbReference type="NCBI Taxonomy" id="387638"/>
    <lineage>
        <taxon>Bacteria</taxon>
        <taxon>Pseudomonadati</taxon>
        <taxon>Bacteroidota</taxon>
        <taxon>Cytophagia</taxon>
        <taxon>Cytophagales</taxon>
        <taxon>Persicobacteraceae</taxon>
        <taxon>Persicobacter</taxon>
    </lineage>
</organism>
<protein>
    <recommendedName>
        <fullName evidence="1">Immunity MXAN-0049 protein domain-containing protein</fullName>
    </recommendedName>
</protein>
<dbReference type="EMBL" id="AP025292">
    <property type="protein sequence ID" value="BDC98837.1"/>
    <property type="molecule type" value="Genomic_DNA"/>
</dbReference>
<gene>
    <name evidence="2" type="ORF">PEPS_11180</name>
</gene>
<evidence type="ECO:0000259" key="1">
    <source>
        <dbReference type="Pfam" id="PF07791"/>
    </source>
</evidence>
<sequence>MEKVYKLKWDLDHSGDSEKDAFHFTFKNDIEFGADIISTRYFELPDEIYFQANFSIINEYDYLLNSLMAPVMSNRMLEIITCLGDTNIRVIPVIMISDLYPVKSIDVNRIKKSDNLVNFNFRIIQIMTYTDVFDYGNSEYDNDFILPVGNIHKLVLRKPLIGFPPIFRIKEKASEIFISQITKEALETANIKGCIFEPVETS</sequence>
<proteinExistence type="predicted"/>
<accession>A0ABM7VD15</accession>